<accession>A0ABT0WCR7</accession>
<reference evidence="1 2" key="1">
    <citation type="submission" date="2022-06" db="EMBL/GenBank/DDBJ databases">
        <authorList>
            <person name="Jeon C.O."/>
        </authorList>
    </citation>
    <scope>NUCLEOTIDE SEQUENCE [LARGE SCALE GENOMIC DNA]</scope>
    <source>
        <strain evidence="1 2">KCTC 13943</strain>
    </source>
</reference>
<dbReference type="InterPro" id="IPR050490">
    <property type="entry name" value="Bact_solute-bd_prot1"/>
</dbReference>
<dbReference type="PANTHER" id="PTHR43649:SF11">
    <property type="entry name" value="ABC TRANSPORTER SUBSTRATE-BINDING PROTEIN YESO-RELATED"/>
    <property type="match status" value="1"/>
</dbReference>
<dbReference type="PANTHER" id="PTHR43649">
    <property type="entry name" value="ARABINOSE-BINDING PROTEIN-RELATED"/>
    <property type="match status" value="1"/>
</dbReference>
<dbReference type="SUPFAM" id="SSF53850">
    <property type="entry name" value="Periplasmic binding protein-like II"/>
    <property type="match status" value="1"/>
</dbReference>
<protein>
    <submittedName>
        <fullName evidence="1">ABC transporter substrate-binding protein</fullName>
    </submittedName>
</protein>
<dbReference type="Gene3D" id="3.40.190.10">
    <property type="entry name" value="Periplasmic binding protein-like II"/>
    <property type="match status" value="2"/>
</dbReference>
<dbReference type="InterPro" id="IPR006059">
    <property type="entry name" value="SBP"/>
</dbReference>
<dbReference type="Pfam" id="PF01547">
    <property type="entry name" value="SBP_bac_1"/>
    <property type="match status" value="1"/>
</dbReference>
<keyword evidence="2" id="KW-1185">Reference proteome</keyword>
<dbReference type="Proteomes" id="UP001523262">
    <property type="component" value="Unassembled WGS sequence"/>
</dbReference>
<dbReference type="EMBL" id="JAMQCR010000001">
    <property type="protein sequence ID" value="MCM2534096.1"/>
    <property type="molecule type" value="Genomic_DNA"/>
</dbReference>
<name>A0ABT0WCR7_9BACI</name>
<gene>
    <name evidence="1" type="ORF">NDK43_19160</name>
</gene>
<evidence type="ECO:0000313" key="2">
    <source>
        <dbReference type="Proteomes" id="UP001523262"/>
    </source>
</evidence>
<proteinExistence type="predicted"/>
<comment type="caution">
    <text evidence="1">The sequence shown here is derived from an EMBL/GenBank/DDBJ whole genome shotgun (WGS) entry which is preliminary data.</text>
</comment>
<organism evidence="1 2">
    <name type="scientific">Neobacillus pocheonensis</name>
    <dbReference type="NCBI Taxonomy" id="363869"/>
    <lineage>
        <taxon>Bacteria</taxon>
        <taxon>Bacillati</taxon>
        <taxon>Bacillota</taxon>
        <taxon>Bacilli</taxon>
        <taxon>Bacillales</taxon>
        <taxon>Bacillaceae</taxon>
        <taxon>Neobacillus</taxon>
    </lineage>
</organism>
<evidence type="ECO:0000313" key="1">
    <source>
        <dbReference type="EMBL" id="MCM2534096.1"/>
    </source>
</evidence>
<sequence length="437" mass="48055">MKKNMKKLAAVTLIAGLTFGIVGCSNSTSGQANSSDANKPITLKVAWWGSQDRNDRTQKMIQLFEKQNPNIKIETEYTNFNDYWPKMATEAAGQSLPDVMQMDYNKLGEYTSRHLIDPLDSYIGSGKIDLSSVDNKAYLAGGIIGNKNYAISLGMNAPAVDYDPTIFQNAGVPELQPGYTTEDLDKTLTALKAKLGTNGFSPEDTIPYDFPFYLRQRGTHEYSADGKALGYKDDQLFIDYTNYRLTHYKNGLFGDPKVVDSLKTNEAGLMISTGKAAVHGFTSNLVVGESKYAGHTLKLIAPPELPGGKEGNYLKPAMLVSMSAASKHKDAAVKFINFFLNDLNANDILKAERGVPISKKVRDHLLPSLSESEKEQFSYIEYVSSHSKPIDPPSPQGGSKVSDLFDRLQMQIAYGQLTPEAAAKQFREQANQILSAN</sequence>
<dbReference type="PROSITE" id="PS51257">
    <property type="entry name" value="PROKAR_LIPOPROTEIN"/>
    <property type="match status" value="1"/>
</dbReference>